<dbReference type="Gene3D" id="3.80.30.20">
    <property type="entry name" value="tm_1862 like domain"/>
    <property type="match status" value="1"/>
</dbReference>
<dbReference type="InterPro" id="IPR006638">
    <property type="entry name" value="Elp3/MiaA/NifB-like_rSAM"/>
</dbReference>
<dbReference type="PROSITE" id="PS51918">
    <property type="entry name" value="RADICAL_SAM"/>
    <property type="match status" value="1"/>
</dbReference>
<proteinExistence type="predicted"/>
<dbReference type="SUPFAM" id="SSF102114">
    <property type="entry name" value="Radical SAM enzymes"/>
    <property type="match status" value="1"/>
</dbReference>
<dbReference type="GO" id="GO:0051536">
    <property type="term" value="F:iron-sulfur cluster binding"/>
    <property type="evidence" value="ECO:0007669"/>
    <property type="project" value="InterPro"/>
</dbReference>
<dbReference type="eggNOG" id="COG1032">
    <property type="taxonomic scope" value="Bacteria"/>
</dbReference>
<feature type="domain" description="Radical SAM core" evidence="1">
    <location>
        <begin position="227"/>
        <end position="465"/>
    </location>
</feature>
<keyword evidence="3" id="KW-1185">Reference proteome</keyword>
<evidence type="ECO:0000259" key="1">
    <source>
        <dbReference type="PROSITE" id="PS51918"/>
    </source>
</evidence>
<dbReference type="PANTHER" id="PTHR42731:SF5">
    <property type="entry name" value="RADICAL SAM DOMAIN PROTEIN"/>
    <property type="match status" value="1"/>
</dbReference>
<dbReference type="InterPro" id="IPR058240">
    <property type="entry name" value="rSAM_sf"/>
</dbReference>
<reference evidence="2 3" key="1">
    <citation type="journal article" date="2013" name="Genome Announc.">
        <title>Draft genome sequences for three mercury-methylating, sulfate-reducing bacteria.</title>
        <authorList>
            <person name="Brown S.D."/>
            <person name="Hurt R.A.Jr."/>
            <person name="Gilmour C.C."/>
            <person name="Elias D.A."/>
        </authorList>
    </citation>
    <scope>NUCLEOTIDE SEQUENCE [LARGE SCALE GENOMIC DNA]</scope>
    <source>
        <strain evidence="2 3">DSM 2059</strain>
    </source>
</reference>
<dbReference type="SFLD" id="SFLDG01082">
    <property type="entry name" value="B12-binding_domain_containing"/>
    <property type="match status" value="1"/>
</dbReference>
<dbReference type="Pfam" id="PF19864">
    <property type="entry name" value="Radical_SAM_N2"/>
    <property type="match status" value="1"/>
</dbReference>
<organism evidence="2 3">
    <name type="scientific">Desulfococcus multivorans DSM 2059</name>
    <dbReference type="NCBI Taxonomy" id="1121405"/>
    <lineage>
        <taxon>Bacteria</taxon>
        <taxon>Pseudomonadati</taxon>
        <taxon>Thermodesulfobacteriota</taxon>
        <taxon>Desulfobacteria</taxon>
        <taxon>Desulfobacterales</taxon>
        <taxon>Desulfococcaceae</taxon>
        <taxon>Desulfococcus</taxon>
    </lineage>
</organism>
<dbReference type="AlphaFoldDB" id="S7UK54"/>
<dbReference type="STRING" id="897.B2D07_13845"/>
<comment type="caution">
    <text evidence="2">The sequence shown here is derived from an EMBL/GenBank/DDBJ whole genome shotgun (WGS) entry which is preliminary data.</text>
</comment>
<dbReference type="EMBL" id="ATHJ01000119">
    <property type="protein sequence ID" value="EPR34189.1"/>
    <property type="molecule type" value="Genomic_DNA"/>
</dbReference>
<dbReference type="SMART" id="SM00729">
    <property type="entry name" value="Elp3"/>
    <property type="match status" value="1"/>
</dbReference>
<gene>
    <name evidence="2" type="ORF">dsmv_3401</name>
</gene>
<evidence type="ECO:0000313" key="3">
    <source>
        <dbReference type="Proteomes" id="UP000014977"/>
    </source>
</evidence>
<name>S7UK54_DESML</name>
<dbReference type="InterPro" id="IPR007197">
    <property type="entry name" value="rSAM"/>
</dbReference>
<dbReference type="GO" id="GO:0003824">
    <property type="term" value="F:catalytic activity"/>
    <property type="evidence" value="ECO:0007669"/>
    <property type="project" value="InterPro"/>
</dbReference>
<dbReference type="InterPro" id="IPR023862">
    <property type="entry name" value="CHP03960_rSAM"/>
</dbReference>
<dbReference type="PATRIC" id="fig|1121405.3.peg.3941"/>
<accession>S7UK54</accession>
<dbReference type="SFLD" id="SFLDS00029">
    <property type="entry name" value="Radical_SAM"/>
    <property type="match status" value="1"/>
</dbReference>
<evidence type="ECO:0000313" key="2">
    <source>
        <dbReference type="EMBL" id="EPR34189.1"/>
    </source>
</evidence>
<sequence length="562" mass="62337">MDIIAGETGTILKNWTGRLRVALVYPNTYSVGMSNLGYQTVYRLINQRENVVCERVFLPDRSATQVFPRSIESGRPLRDFDIIAFSISFESDYSHLLEILQTSAVPLTSRERSADDPLVAAGGVACMLNPEPLAAFIDCFFIGEGEALIDPFFDRFDPERDRREMLKVLAREVPGVYVPMFYEVQYHEDGTLRSFTPVESVPAAIERGYARDLSSAVSCTAILSPHTTFDRTYLIEVGRGCPHGCRFCAAGYVYRPPRFQSLEHLKAAMAAGVALTDKIGLVGAAVSDVPGISSLCAAYRDADIRISFSSLRADALSPELLETLRQSRVKTATIAPDAGSERMRQVINKGVDEAAVLSAAETLVAEGIPNLKLYFMVGLPTETPADVDAVVTLCKRIKHRFLASSRTRGRMGEITVSLNSFVPKPMTPFQWAPMDDPEMLKRKIKRIKDGLKRIPNMRLHHDVPRHAYIQALLSRGDRRVASILMGVLRNGGNWVKTLKSSPVNADFFVLRARKTDEILPWDFIDHGISRSFLENEYHLALKGKASPPCPMADACRLCGVCT</sequence>
<dbReference type="NCBIfam" id="TIGR03960">
    <property type="entry name" value="rSAM_fuse_unch"/>
    <property type="match status" value="1"/>
</dbReference>
<protein>
    <recommendedName>
        <fullName evidence="1">Radical SAM core domain-containing protein</fullName>
    </recommendedName>
</protein>
<dbReference type="InterPro" id="IPR023404">
    <property type="entry name" value="rSAM_horseshoe"/>
</dbReference>
<dbReference type="Proteomes" id="UP000014977">
    <property type="component" value="Unassembled WGS sequence"/>
</dbReference>
<dbReference type="Pfam" id="PF04055">
    <property type="entry name" value="Radical_SAM"/>
    <property type="match status" value="1"/>
</dbReference>
<dbReference type="PANTHER" id="PTHR42731">
    <property type="entry name" value="SLL1084 PROTEIN"/>
    <property type="match status" value="1"/>
</dbReference>
<dbReference type="InterPro" id="IPR045784">
    <property type="entry name" value="Radical_SAM_N2"/>
</dbReference>
<dbReference type="CDD" id="cd01335">
    <property type="entry name" value="Radical_SAM"/>
    <property type="match status" value="1"/>
</dbReference>